<protein>
    <submittedName>
        <fullName evidence="1">Uncharacterized protein</fullName>
    </submittedName>
</protein>
<proteinExistence type="predicted"/>
<dbReference type="OrthoDB" id="1976346at2"/>
<comment type="caution">
    <text evidence="1">The sequence shown here is derived from an EMBL/GenBank/DDBJ whole genome shotgun (WGS) entry which is preliminary data.</text>
</comment>
<gene>
    <name evidence="1" type="ORF">DW099_10565</name>
</gene>
<dbReference type="STRING" id="1776384.GCA_900086585_00592"/>
<dbReference type="EMBL" id="QRMS01000003">
    <property type="protein sequence ID" value="RHJ87140.1"/>
    <property type="molecule type" value="Genomic_DNA"/>
</dbReference>
<name>A0A415E0K6_9FIRM</name>
<accession>A0A415E0K6</accession>
<keyword evidence="2" id="KW-1185">Reference proteome</keyword>
<evidence type="ECO:0000313" key="2">
    <source>
        <dbReference type="Proteomes" id="UP000284841"/>
    </source>
</evidence>
<dbReference type="Proteomes" id="UP000284841">
    <property type="component" value="Unassembled WGS sequence"/>
</dbReference>
<sequence length="99" mass="11242">MERIFKIRMHVPLGYRDGTLSFTKKDDQKIEGALCLFQNETTFRGKLADDGEITFAGQMVTLTRTFLYQAHGRVDGTKIRLHVSGDRNTFSITGEEVTL</sequence>
<dbReference type="AlphaFoldDB" id="A0A415E0K6"/>
<organism evidence="1 2">
    <name type="scientific">Emergencia timonensis</name>
    <dbReference type="NCBI Taxonomy" id="1776384"/>
    <lineage>
        <taxon>Bacteria</taxon>
        <taxon>Bacillati</taxon>
        <taxon>Bacillota</taxon>
        <taxon>Clostridia</taxon>
        <taxon>Peptostreptococcales</taxon>
        <taxon>Anaerovoracaceae</taxon>
        <taxon>Emergencia</taxon>
    </lineage>
</organism>
<reference evidence="1 2" key="1">
    <citation type="submission" date="2018-08" db="EMBL/GenBank/DDBJ databases">
        <title>A genome reference for cultivated species of the human gut microbiota.</title>
        <authorList>
            <person name="Zou Y."/>
            <person name="Xue W."/>
            <person name="Luo G."/>
        </authorList>
    </citation>
    <scope>NUCLEOTIDE SEQUENCE [LARGE SCALE GENOMIC DNA]</scope>
    <source>
        <strain evidence="1 2">AM07-24</strain>
    </source>
</reference>
<evidence type="ECO:0000313" key="1">
    <source>
        <dbReference type="EMBL" id="RHJ87140.1"/>
    </source>
</evidence>
<dbReference type="RefSeq" id="WP_118335665.1">
    <property type="nucleotide sequence ID" value="NZ_AP025567.1"/>
</dbReference>